<name>A0A9Q0IIG1_9TELE</name>
<evidence type="ECO:0000256" key="4">
    <source>
        <dbReference type="ARBA" id="ARBA00022771"/>
    </source>
</evidence>
<keyword evidence="6" id="KW-0539">Nucleus</keyword>
<feature type="domain" description="C2H2-type" evidence="9">
    <location>
        <begin position="186"/>
        <end position="209"/>
    </location>
</feature>
<evidence type="ECO:0000256" key="3">
    <source>
        <dbReference type="ARBA" id="ARBA00022737"/>
    </source>
</evidence>
<dbReference type="InterPro" id="IPR036236">
    <property type="entry name" value="Znf_C2H2_sf"/>
</dbReference>
<feature type="domain" description="C2H2-type" evidence="9">
    <location>
        <begin position="506"/>
        <end position="533"/>
    </location>
</feature>
<dbReference type="PROSITE" id="PS50157">
    <property type="entry name" value="ZINC_FINGER_C2H2_2"/>
    <property type="match status" value="4"/>
</dbReference>
<keyword evidence="11" id="KW-1185">Reference proteome</keyword>
<accession>A0A9Q0IIG1</accession>
<dbReference type="GO" id="GO:0005634">
    <property type="term" value="C:nucleus"/>
    <property type="evidence" value="ECO:0007669"/>
    <property type="project" value="UniProtKB-SubCell"/>
</dbReference>
<feature type="domain" description="C2H2-type" evidence="9">
    <location>
        <begin position="250"/>
        <end position="278"/>
    </location>
</feature>
<evidence type="ECO:0000256" key="8">
    <source>
        <dbReference type="SAM" id="MobiDB-lite"/>
    </source>
</evidence>
<feature type="region of interest" description="Disordered" evidence="8">
    <location>
        <begin position="350"/>
        <end position="405"/>
    </location>
</feature>
<dbReference type="PANTHER" id="PTHR24381">
    <property type="entry name" value="ZINC FINGER PROTEIN"/>
    <property type="match status" value="1"/>
</dbReference>
<keyword evidence="3" id="KW-0677">Repeat</keyword>
<evidence type="ECO:0000256" key="6">
    <source>
        <dbReference type="ARBA" id="ARBA00023242"/>
    </source>
</evidence>
<evidence type="ECO:0000259" key="9">
    <source>
        <dbReference type="PROSITE" id="PS50157"/>
    </source>
</evidence>
<protein>
    <recommendedName>
        <fullName evidence="9">C2H2-type domain-containing protein</fullName>
    </recommendedName>
</protein>
<feature type="region of interest" description="Disordered" evidence="8">
    <location>
        <begin position="49"/>
        <end position="150"/>
    </location>
</feature>
<dbReference type="PANTHER" id="PTHR24381:SF393">
    <property type="entry name" value="CHROMATIN-LINKED ADAPTOR FOR MSL PROTEINS, ISOFORM B"/>
    <property type="match status" value="1"/>
</dbReference>
<dbReference type="Proteomes" id="UP001148018">
    <property type="component" value="Unassembled WGS sequence"/>
</dbReference>
<organism evidence="10 11">
    <name type="scientific">Muraenolepis orangiensis</name>
    <name type="common">Patagonian moray cod</name>
    <dbReference type="NCBI Taxonomy" id="630683"/>
    <lineage>
        <taxon>Eukaryota</taxon>
        <taxon>Metazoa</taxon>
        <taxon>Chordata</taxon>
        <taxon>Craniata</taxon>
        <taxon>Vertebrata</taxon>
        <taxon>Euteleostomi</taxon>
        <taxon>Actinopterygii</taxon>
        <taxon>Neopterygii</taxon>
        <taxon>Teleostei</taxon>
        <taxon>Neoteleostei</taxon>
        <taxon>Acanthomorphata</taxon>
        <taxon>Zeiogadaria</taxon>
        <taxon>Gadariae</taxon>
        <taxon>Gadiformes</taxon>
        <taxon>Muraenolepidoidei</taxon>
        <taxon>Muraenolepididae</taxon>
        <taxon>Muraenolepis</taxon>
    </lineage>
</organism>
<dbReference type="GO" id="GO:0000977">
    <property type="term" value="F:RNA polymerase II transcription regulatory region sequence-specific DNA binding"/>
    <property type="evidence" value="ECO:0007669"/>
    <property type="project" value="TreeGrafter"/>
</dbReference>
<comment type="subcellular location">
    <subcellularLocation>
        <location evidence="1">Nucleus</location>
    </subcellularLocation>
</comment>
<feature type="domain" description="C2H2-type" evidence="9">
    <location>
        <begin position="451"/>
        <end position="478"/>
    </location>
</feature>
<keyword evidence="5" id="KW-0862">Zinc</keyword>
<dbReference type="InterPro" id="IPR013087">
    <property type="entry name" value="Znf_C2H2_type"/>
</dbReference>
<evidence type="ECO:0000256" key="5">
    <source>
        <dbReference type="ARBA" id="ARBA00022833"/>
    </source>
</evidence>
<keyword evidence="4 7" id="KW-0863">Zinc-finger</keyword>
<gene>
    <name evidence="10" type="ORF">NHX12_001737</name>
</gene>
<evidence type="ECO:0000256" key="2">
    <source>
        <dbReference type="ARBA" id="ARBA00022723"/>
    </source>
</evidence>
<reference evidence="10" key="1">
    <citation type="submission" date="2022-07" db="EMBL/GenBank/DDBJ databases">
        <title>Chromosome-level genome of Muraenolepis orangiensis.</title>
        <authorList>
            <person name="Kim J."/>
        </authorList>
    </citation>
    <scope>NUCLEOTIDE SEQUENCE</scope>
    <source>
        <strain evidence="10">KU_S4_2022</strain>
        <tissue evidence="10">Muscle</tissue>
    </source>
</reference>
<dbReference type="SUPFAM" id="SSF57667">
    <property type="entry name" value="beta-beta-alpha zinc fingers"/>
    <property type="match status" value="1"/>
</dbReference>
<sequence>MANMLNSPIRIKSVAGTMPSVEIKVEGGEMEPYATTHYMSLGDYKVEDYEEPYETKPNVREDLKEESPDDGIYDECNGHLSSYKDDSEQFCSDDDSSRDSSEDGEAEFEPRWNNRQHSALHDTDSDSTSESSSSGSSSSSSSTENMDDPEEDIPAVTQLMCDKCGKGPFKNLKVHLHHCSSMARPFQCSVCKKSFRNEKAQLKHKARYHVCFLCSEVFVHWSLYRSHVCPKGPKPLSPTIFWSCSTTPPNKCNICKAFFATKNSLLSHLVSVHSTKVTSKVCIITNPALVTPINTASAASGSGLALLSSGVASSQDLRGLAPVMNGHCFKSQVTSQEFLNGHVANAVTGFQTHPHKSKPKPQTPAPSEHRVNTRSRTAAAAATTTGTTSASSRLAAGTGTTSRPTQSSWTAAVVVCKSKRMAEHPGIVLRISKTKFRKPAKNASRLSKASYHCRQCGVVSRQPSFAISHRYRHRGRRLHSCQCGRTFLHRLHLLRHCVQHAEATSYICAKCGEAFRGAKLLVEHLTGQSSKPQGDSWTLKSRNKCIKKDPFCCECGLCFDRPSAYIWHQLQNMQKPKVHRKRLK</sequence>
<feature type="compositionally biased region" description="Low complexity" evidence="8">
    <location>
        <begin position="374"/>
        <end position="402"/>
    </location>
</feature>
<evidence type="ECO:0000313" key="10">
    <source>
        <dbReference type="EMBL" id="KAJ3598226.1"/>
    </source>
</evidence>
<dbReference type="GO" id="GO:0000981">
    <property type="term" value="F:DNA-binding transcription factor activity, RNA polymerase II-specific"/>
    <property type="evidence" value="ECO:0007669"/>
    <property type="project" value="TreeGrafter"/>
</dbReference>
<evidence type="ECO:0000256" key="7">
    <source>
        <dbReference type="PROSITE-ProRule" id="PRU00042"/>
    </source>
</evidence>
<evidence type="ECO:0000256" key="1">
    <source>
        <dbReference type="ARBA" id="ARBA00004123"/>
    </source>
</evidence>
<dbReference type="PROSITE" id="PS00028">
    <property type="entry name" value="ZINC_FINGER_C2H2_1"/>
    <property type="match status" value="2"/>
</dbReference>
<feature type="compositionally biased region" description="Basic and acidic residues" evidence="8">
    <location>
        <begin position="53"/>
        <end position="66"/>
    </location>
</feature>
<dbReference type="SMART" id="SM00355">
    <property type="entry name" value="ZnF_C2H2"/>
    <property type="match status" value="5"/>
</dbReference>
<evidence type="ECO:0000313" key="11">
    <source>
        <dbReference type="Proteomes" id="UP001148018"/>
    </source>
</evidence>
<dbReference type="Gene3D" id="3.30.160.60">
    <property type="entry name" value="Classic Zinc Finger"/>
    <property type="match status" value="2"/>
</dbReference>
<dbReference type="OrthoDB" id="10069600at2759"/>
<comment type="caution">
    <text evidence="10">The sequence shown here is derived from an EMBL/GenBank/DDBJ whole genome shotgun (WGS) entry which is preliminary data.</text>
</comment>
<proteinExistence type="predicted"/>
<feature type="compositionally biased region" description="Low complexity" evidence="8">
    <location>
        <begin position="126"/>
        <end position="143"/>
    </location>
</feature>
<keyword evidence="2" id="KW-0479">Metal-binding</keyword>
<dbReference type="AlphaFoldDB" id="A0A9Q0IIG1"/>
<dbReference type="EMBL" id="JANIIK010000109">
    <property type="protein sequence ID" value="KAJ3598226.1"/>
    <property type="molecule type" value="Genomic_DNA"/>
</dbReference>
<dbReference type="GO" id="GO:0008270">
    <property type="term" value="F:zinc ion binding"/>
    <property type="evidence" value="ECO:0007669"/>
    <property type="project" value="UniProtKB-KW"/>
</dbReference>